<dbReference type="Proteomes" id="UP001207468">
    <property type="component" value="Unassembled WGS sequence"/>
</dbReference>
<protein>
    <submittedName>
        <fullName evidence="1">Uncharacterized protein</fullName>
    </submittedName>
</protein>
<reference evidence="1" key="1">
    <citation type="submission" date="2021-03" db="EMBL/GenBank/DDBJ databases">
        <title>Evolutionary priming and transition to the ectomycorrhizal habit in an iconic lineage of mushroom-forming fungi: is preadaptation a requirement?</title>
        <authorList>
            <consortium name="DOE Joint Genome Institute"/>
            <person name="Looney B.P."/>
            <person name="Miyauchi S."/>
            <person name="Morin E."/>
            <person name="Drula E."/>
            <person name="Courty P.E."/>
            <person name="Chicoki N."/>
            <person name="Fauchery L."/>
            <person name="Kohler A."/>
            <person name="Kuo A."/>
            <person name="LaButti K."/>
            <person name="Pangilinan J."/>
            <person name="Lipzen A."/>
            <person name="Riley R."/>
            <person name="Andreopoulos W."/>
            <person name="He G."/>
            <person name="Johnson J."/>
            <person name="Barry K.W."/>
            <person name="Grigoriev I.V."/>
            <person name="Nagy L."/>
            <person name="Hibbett D."/>
            <person name="Henrissat B."/>
            <person name="Matheny P.B."/>
            <person name="Labbe J."/>
            <person name="Martin A.F."/>
        </authorList>
    </citation>
    <scope>NUCLEOTIDE SEQUENCE</scope>
    <source>
        <strain evidence="1">BPL698</strain>
    </source>
</reference>
<sequence>MCLSPAWMFLIGSRAFVNHIIHDMRARATRQRGIVHIEGLHCDSTACLMMCWFDTVIGSWVPLTATSPLLPTENS</sequence>
<comment type="caution">
    <text evidence="1">The sequence shown here is derived from an EMBL/GenBank/DDBJ whole genome shotgun (WGS) entry which is preliminary data.</text>
</comment>
<dbReference type="EMBL" id="JAGFNK010000820">
    <property type="protein sequence ID" value="KAI9439372.1"/>
    <property type="molecule type" value="Genomic_DNA"/>
</dbReference>
<keyword evidence="2" id="KW-1185">Reference proteome</keyword>
<name>A0ACC0TS16_9AGAM</name>
<accession>A0ACC0TS16</accession>
<organism evidence="1 2">
    <name type="scientific">Russula earlei</name>
    <dbReference type="NCBI Taxonomy" id="71964"/>
    <lineage>
        <taxon>Eukaryota</taxon>
        <taxon>Fungi</taxon>
        <taxon>Dikarya</taxon>
        <taxon>Basidiomycota</taxon>
        <taxon>Agaricomycotina</taxon>
        <taxon>Agaricomycetes</taxon>
        <taxon>Russulales</taxon>
        <taxon>Russulaceae</taxon>
        <taxon>Russula</taxon>
    </lineage>
</organism>
<evidence type="ECO:0000313" key="1">
    <source>
        <dbReference type="EMBL" id="KAI9439372.1"/>
    </source>
</evidence>
<proteinExistence type="predicted"/>
<gene>
    <name evidence="1" type="ORF">F5148DRAFT_867800</name>
</gene>
<evidence type="ECO:0000313" key="2">
    <source>
        <dbReference type="Proteomes" id="UP001207468"/>
    </source>
</evidence>